<feature type="domain" description="Ice-binding protein C-terminal" evidence="2">
    <location>
        <begin position="232"/>
        <end position="256"/>
    </location>
</feature>
<dbReference type="RefSeq" id="WP_161050140.1">
    <property type="nucleotide sequence ID" value="NZ_WWCR01000009.1"/>
</dbReference>
<reference evidence="3 4" key="1">
    <citation type="submission" date="2019-12" db="EMBL/GenBank/DDBJ databases">
        <title>Novel species isolated from a subtropical stream in China.</title>
        <authorList>
            <person name="Lu H."/>
        </authorList>
    </citation>
    <scope>NUCLEOTIDE SEQUENCE [LARGE SCALE GENOMIC DNA]</scope>
    <source>
        <strain evidence="3 4">FT134W</strain>
    </source>
</reference>
<evidence type="ECO:0000256" key="1">
    <source>
        <dbReference type="SAM" id="MobiDB-lite"/>
    </source>
</evidence>
<dbReference type="Pfam" id="PF07589">
    <property type="entry name" value="PEP-CTERM"/>
    <property type="match status" value="1"/>
</dbReference>
<gene>
    <name evidence="3" type="ORF">GTP56_11165</name>
</gene>
<accession>A0A7X4KH23</accession>
<proteinExistence type="predicted"/>
<evidence type="ECO:0000259" key="2">
    <source>
        <dbReference type="Pfam" id="PF07589"/>
    </source>
</evidence>
<protein>
    <recommendedName>
        <fullName evidence="2">Ice-binding protein C-terminal domain-containing protein</fullName>
    </recommendedName>
</protein>
<sequence length="265" mass="28029">MSVLLAAALAAAIQPTCSWDHPGRNPYTGSPAAAIDRYTDIPAAVRSTLKRRIEEHQPDDTVSITRDAIGGKSKYDPVIHDMHFGAASQCASVTRSHWAETRSEPGAVYCVGEHCILIPRICGNVSRISKLAPGKPPVVAASQAAAAKPAEFADISLVDPDVRDLADAMPLDQLDPEGKPNKPQRLADSVSGNGVDQFELADELDLDDLASQFAHHNVFGPGLDDGGAIHTAVPEADSWAMLLGGLGLMGWMTRRRARAAAKAAA</sequence>
<comment type="caution">
    <text evidence="3">The sequence shown here is derived from an EMBL/GenBank/DDBJ whole genome shotgun (WGS) entry which is preliminary data.</text>
</comment>
<organism evidence="3 4">
    <name type="scientific">Duganella margarita</name>
    <dbReference type="NCBI Taxonomy" id="2692170"/>
    <lineage>
        <taxon>Bacteria</taxon>
        <taxon>Pseudomonadati</taxon>
        <taxon>Pseudomonadota</taxon>
        <taxon>Betaproteobacteria</taxon>
        <taxon>Burkholderiales</taxon>
        <taxon>Oxalobacteraceae</taxon>
        <taxon>Telluria group</taxon>
        <taxon>Duganella</taxon>
    </lineage>
</organism>
<dbReference type="NCBIfam" id="NF038119">
    <property type="entry name" value="PEP_CTERM_MHFG"/>
    <property type="match status" value="1"/>
</dbReference>
<evidence type="ECO:0000313" key="3">
    <source>
        <dbReference type="EMBL" id="MYM72757.1"/>
    </source>
</evidence>
<evidence type="ECO:0000313" key="4">
    <source>
        <dbReference type="Proteomes" id="UP000469734"/>
    </source>
</evidence>
<dbReference type="InterPro" id="IPR013424">
    <property type="entry name" value="Ice-binding_C"/>
</dbReference>
<dbReference type="AlphaFoldDB" id="A0A7X4KH23"/>
<dbReference type="EMBL" id="WWCR01000009">
    <property type="protein sequence ID" value="MYM72757.1"/>
    <property type="molecule type" value="Genomic_DNA"/>
</dbReference>
<name>A0A7X4KH23_9BURK</name>
<feature type="region of interest" description="Disordered" evidence="1">
    <location>
        <begin position="171"/>
        <end position="190"/>
    </location>
</feature>
<dbReference type="Proteomes" id="UP000469734">
    <property type="component" value="Unassembled WGS sequence"/>
</dbReference>